<feature type="transmembrane region" description="Helical" evidence="1">
    <location>
        <begin position="113"/>
        <end position="139"/>
    </location>
</feature>
<dbReference type="InterPro" id="IPR001712">
    <property type="entry name" value="T3SS_FHIPEP"/>
</dbReference>
<feature type="transmembrane region" description="Helical" evidence="1">
    <location>
        <begin position="26"/>
        <end position="44"/>
    </location>
</feature>
<dbReference type="GO" id="GO:0009306">
    <property type="term" value="P:protein secretion"/>
    <property type="evidence" value="ECO:0007669"/>
    <property type="project" value="InterPro"/>
</dbReference>
<evidence type="ECO:0000313" key="2">
    <source>
        <dbReference type="EMBL" id="MCA9729759.1"/>
    </source>
</evidence>
<dbReference type="EMBL" id="JAGQHR010000831">
    <property type="protein sequence ID" value="MCA9729759.1"/>
    <property type="molecule type" value="Genomic_DNA"/>
</dbReference>
<comment type="caution">
    <text evidence="2">The sequence shown here is derived from an EMBL/GenBank/DDBJ whole genome shotgun (WGS) entry which is preliminary data.</text>
</comment>
<dbReference type="Gene3D" id="3.40.30.60">
    <property type="entry name" value="FHIPEP family, domain 1"/>
    <property type="match status" value="1"/>
</dbReference>
<feature type="non-terminal residue" evidence="2">
    <location>
        <position position="436"/>
    </location>
</feature>
<feature type="transmembrane region" description="Helical" evidence="1">
    <location>
        <begin position="81"/>
        <end position="101"/>
    </location>
</feature>
<accession>A0A956M2A1</accession>
<name>A0A956M2A1_UNCEI</name>
<evidence type="ECO:0000313" key="3">
    <source>
        <dbReference type="Proteomes" id="UP000697710"/>
    </source>
</evidence>
<feature type="transmembrane region" description="Helical" evidence="1">
    <location>
        <begin position="287"/>
        <end position="307"/>
    </location>
</feature>
<proteinExistence type="predicted"/>
<feature type="transmembrane region" description="Helical" evidence="1">
    <location>
        <begin position="208"/>
        <end position="229"/>
    </location>
</feature>
<dbReference type="InterPro" id="IPR025505">
    <property type="entry name" value="FHIPEP_CS"/>
</dbReference>
<keyword evidence="1" id="KW-1133">Transmembrane helix</keyword>
<dbReference type="AlphaFoldDB" id="A0A956M2A1"/>
<evidence type="ECO:0000256" key="1">
    <source>
        <dbReference type="SAM" id="Phobius"/>
    </source>
</evidence>
<dbReference type="InterPro" id="IPR042194">
    <property type="entry name" value="FHIPEP_1"/>
</dbReference>
<sequence>MNRLAGLVQDIRTGNVEKVLTQYSDVLLAFFITSIVGMMLIPLPTHLLDVLLTTNIFAATTILFVSIYIQNATKIASFPTILLITTLFRLGLNVSTTRLILLQANAGEVVRAFGSFVAGGNIVVGIVIFLILTIIQFVVITKGAERVAEVAARFTLDALPGKQMSIDADFRAGLFDVHEARRRRNALQRESQLYGAMDGAMKFVKGDAIAGIIITLINLIGGFAIGILQRGMAAGQAAQTYSILTIGDGLVSQLPALLISVAAGIVVTRVASEEAETHLGQDIGSQVLAQPKALAIVSVLLIALGLVPGLPTIPFFLLGAISGGISYGLFYTRRREEQAAAEPSEESEDDLSTAPRVGPAVPIMVQVSESLTPHIDRAGEGGKALGRLIPELQSSLYYEHGVLIPRIMVRGRQPIGDHAFAILLKEVPVYRGTLPP</sequence>
<dbReference type="GO" id="GO:0005886">
    <property type="term" value="C:plasma membrane"/>
    <property type="evidence" value="ECO:0007669"/>
    <property type="project" value="TreeGrafter"/>
</dbReference>
<dbReference type="Pfam" id="PF00771">
    <property type="entry name" value="FHIPEP"/>
    <property type="match status" value="1"/>
</dbReference>
<feature type="transmembrane region" description="Helical" evidence="1">
    <location>
        <begin position="241"/>
        <end position="267"/>
    </location>
</feature>
<dbReference type="Proteomes" id="UP000697710">
    <property type="component" value="Unassembled WGS sequence"/>
</dbReference>
<dbReference type="PRINTS" id="PR00949">
    <property type="entry name" value="TYPE3IMAPROT"/>
</dbReference>
<dbReference type="PROSITE" id="PS00994">
    <property type="entry name" value="FHIPEP"/>
    <property type="match status" value="1"/>
</dbReference>
<protein>
    <submittedName>
        <fullName evidence="2">FHIPEP family type III secretion protein</fullName>
    </submittedName>
</protein>
<reference evidence="2" key="1">
    <citation type="submission" date="2020-04" db="EMBL/GenBank/DDBJ databases">
        <authorList>
            <person name="Zhang T."/>
        </authorList>
    </citation>
    <scope>NUCLEOTIDE SEQUENCE</scope>
    <source>
        <strain evidence="2">HKST-UBA01</strain>
    </source>
</reference>
<reference evidence="2" key="2">
    <citation type="journal article" date="2021" name="Microbiome">
        <title>Successional dynamics and alternative stable states in a saline activated sludge microbial community over 9 years.</title>
        <authorList>
            <person name="Wang Y."/>
            <person name="Ye J."/>
            <person name="Ju F."/>
            <person name="Liu L."/>
            <person name="Boyd J.A."/>
            <person name="Deng Y."/>
            <person name="Parks D.H."/>
            <person name="Jiang X."/>
            <person name="Yin X."/>
            <person name="Woodcroft B.J."/>
            <person name="Tyson G.W."/>
            <person name="Hugenholtz P."/>
            <person name="Polz M.F."/>
            <person name="Zhang T."/>
        </authorList>
    </citation>
    <scope>NUCLEOTIDE SEQUENCE</scope>
    <source>
        <strain evidence="2">HKST-UBA01</strain>
    </source>
</reference>
<keyword evidence="1" id="KW-0472">Membrane</keyword>
<gene>
    <name evidence="2" type="ORF">KC729_18900</name>
</gene>
<organism evidence="2 3">
    <name type="scientific">Eiseniibacteriota bacterium</name>
    <dbReference type="NCBI Taxonomy" id="2212470"/>
    <lineage>
        <taxon>Bacteria</taxon>
        <taxon>Candidatus Eiseniibacteriota</taxon>
    </lineage>
</organism>
<keyword evidence="1" id="KW-0812">Transmembrane</keyword>
<feature type="transmembrane region" description="Helical" evidence="1">
    <location>
        <begin position="50"/>
        <end position="69"/>
    </location>
</feature>
<dbReference type="PANTHER" id="PTHR30161">
    <property type="entry name" value="FLAGELLAR EXPORT PROTEIN, MEMBRANE FLHA SUBUNIT-RELATED"/>
    <property type="match status" value="1"/>
</dbReference>